<reference evidence="1 2" key="1">
    <citation type="submission" date="2015-11" db="EMBL/GenBank/DDBJ databases">
        <title>Genome Sequence of Bacillus simplex strain VanAntwerpen2.</title>
        <authorList>
            <person name="Couger M.B."/>
        </authorList>
    </citation>
    <scope>NUCLEOTIDE SEQUENCE [LARGE SCALE GENOMIC DNA]</scope>
    <source>
        <strain evidence="1 2">VanAntwerpen02</strain>
    </source>
</reference>
<protein>
    <submittedName>
        <fullName evidence="1">Uncharacterized protein</fullName>
    </submittedName>
</protein>
<evidence type="ECO:0000313" key="2">
    <source>
        <dbReference type="Proteomes" id="UP000064189"/>
    </source>
</evidence>
<dbReference type="EMBL" id="LNNH01000029">
    <property type="protein sequence ID" value="KWW16924.1"/>
    <property type="molecule type" value="Genomic_DNA"/>
</dbReference>
<accession>A0A120GP11</accession>
<proteinExistence type="predicted"/>
<sequence>MIHSPKTMKTLENHNQHDWNGVQDSCFLNEILGNPAEKAPRADRHLISECSKWKETGNSRTRKTADDL</sequence>
<gene>
    <name evidence="1" type="ORF">AS888_23345</name>
</gene>
<dbReference type="Proteomes" id="UP000064189">
    <property type="component" value="Unassembled WGS sequence"/>
</dbReference>
<name>A0A120GP11_9BACI</name>
<evidence type="ECO:0000313" key="1">
    <source>
        <dbReference type="EMBL" id="KWW16924.1"/>
    </source>
</evidence>
<organism evidence="1 2">
    <name type="scientific">Peribacillus simplex</name>
    <dbReference type="NCBI Taxonomy" id="1478"/>
    <lineage>
        <taxon>Bacteria</taxon>
        <taxon>Bacillati</taxon>
        <taxon>Bacillota</taxon>
        <taxon>Bacilli</taxon>
        <taxon>Bacillales</taxon>
        <taxon>Bacillaceae</taxon>
        <taxon>Peribacillus</taxon>
    </lineage>
</organism>
<comment type="caution">
    <text evidence="1">The sequence shown here is derived from an EMBL/GenBank/DDBJ whole genome shotgun (WGS) entry which is preliminary data.</text>
</comment>
<keyword evidence="2" id="KW-1185">Reference proteome</keyword>
<dbReference type="AlphaFoldDB" id="A0A120GP11"/>